<accession>E0TDQ3</accession>
<reference evidence="2 3" key="2">
    <citation type="journal article" date="2011" name="J. Bacteriol.">
        <title>Complete genome sequence of strain HTCC2503T of Parvularcula bermudensis, the type species of the order "Parvularculales" in the class Alphaproteobacteria.</title>
        <authorList>
            <person name="Oh H.M."/>
            <person name="Kang I."/>
            <person name="Vergin K.L."/>
            <person name="Kang D."/>
            <person name="Rhee K.H."/>
            <person name="Giovannoni S.J."/>
            <person name="Cho J.C."/>
        </authorList>
    </citation>
    <scope>NUCLEOTIDE SEQUENCE [LARGE SCALE GENOMIC DNA]</scope>
    <source>
        <strain evidence="3">ATCC BAA-594 / HTCC2503 / KCTC 12087</strain>
    </source>
</reference>
<sequence>MIFVTVGTQLPFPRLIQTVDDLAEGLSEDVVAQVGPDTTPRAHLSARPMLTPSEFDTLFRQARVIIGHAGIGTVLSARRFEKPVILVPRRHDKGEHRNDHQLATVKALKGAPGIYIAENGEEIAALLSQELSAPSAAAAKTESHASLIAELRRLITMDS</sequence>
<keyword evidence="3" id="KW-1185">Reference proteome</keyword>
<dbReference type="GO" id="GO:0016758">
    <property type="term" value="F:hexosyltransferase activity"/>
    <property type="evidence" value="ECO:0007669"/>
    <property type="project" value="InterPro"/>
</dbReference>
<dbReference type="RefSeq" id="WP_013300413.1">
    <property type="nucleotide sequence ID" value="NC_014414.1"/>
</dbReference>
<evidence type="ECO:0000313" key="3">
    <source>
        <dbReference type="Proteomes" id="UP000001302"/>
    </source>
</evidence>
<dbReference type="EMBL" id="CP002156">
    <property type="protein sequence ID" value="ADM09439.1"/>
    <property type="molecule type" value="Genomic_DNA"/>
</dbReference>
<protein>
    <submittedName>
        <fullName evidence="2">Glycosyltransferase-like protein (PssE)</fullName>
    </submittedName>
</protein>
<name>E0TDQ3_PARBH</name>
<proteinExistence type="predicted"/>
<dbReference type="OrthoDB" id="7186565at2"/>
<dbReference type="Proteomes" id="UP000001302">
    <property type="component" value="Chromosome"/>
</dbReference>
<dbReference type="InterPro" id="IPR007235">
    <property type="entry name" value="Glyco_trans_28_C"/>
</dbReference>
<feature type="domain" description="Glycosyl transferase family 28 C-terminal" evidence="1">
    <location>
        <begin position="1"/>
        <end position="143"/>
    </location>
</feature>
<dbReference type="STRING" id="314260.PB2503_06867"/>
<keyword evidence="2" id="KW-0808">Transferase</keyword>
<dbReference type="eggNOG" id="COG5017">
    <property type="taxonomic scope" value="Bacteria"/>
</dbReference>
<reference evidence="3" key="1">
    <citation type="submission" date="2010-08" db="EMBL/GenBank/DDBJ databases">
        <title>Genome sequence of Parvularcula bermudensis HTCC2503.</title>
        <authorList>
            <person name="Kang D.-M."/>
            <person name="Oh H.-M."/>
            <person name="Cho J.-C."/>
        </authorList>
    </citation>
    <scope>NUCLEOTIDE SEQUENCE [LARGE SCALE GENOMIC DNA]</scope>
    <source>
        <strain evidence="3">ATCC BAA-594 / HTCC2503 / KCTC 12087</strain>
    </source>
</reference>
<dbReference type="KEGG" id="pbr:PB2503_06867"/>
<evidence type="ECO:0000259" key="1">
    <source>
        <dbReference type="Pfam" id="PF04101"/>
    </source>
</evidence>
<dbReference type="HOGENOM" id="CLU_085408_1_1_5"/>
<dbReference type="Gene3D" id="3.40.50.2000">
    <property type="entry name" value="Glycogen Phosphorylase B"/>
    <property type="match status" value="1"/>
</dbReference>
<organism evidence="2 3">
    <name type="scientific">Parvularcula bermudensis (strain ATCC BAA-594 / HTCC2503 / KCTC 12087)</name>
    <dbReference type="NCBI Taxonomy" id="314260"/>
    <lineage>
        <taxon>Bacteria</taxon>
        <taxon>Pseudomonadati</taxon>
        <taxon>Pseudomonadota</taxon>
        <taxon>Alphaproteobacteria</taxon>
        <taxon>Parvularculales</taxon>
        <taxon>Parvularculaceae</taxon>
        <taxon>Parvularcula</taxon>
    </lineage>
</organism>
<evidence type="ECO:0000313" key="2">
    <source>
        <dbReference type="EMBL" id="ADM09439.1"/>
    </source>
</evidence>
<dbReference type="SUPFAM" id="SSF53756">
    <property type="entry name" value="UDP-Glycosyltransferase/glycogen phosphorylase"/>
    <property type="match status" value="1"/>
</dbReference>
<gene>
    <name evidence="2" type="ordered locus">PB2503_06867</name>
</gene>
<dbReference type="AlphaFoldDB" id="E0TDQ3"/>
<dbReference type="Pfam" id="PF04101">
    <property type="entry name" value="Glyco_tran_28_C"/>
    <property type="match status" value="1"/>
</dbReference>